<dbReference type="AlphaFoldDB" id="Q22CG2"/>
<dbReference type="Pfam" id="PF08016">
    <property type="entry name" value="PKD_channel"/>
    <property type="match status" value="1"/>
</dbReference>
<dbReference type="RefSeq" id="XP_001030630.2">
    <property type="nucleotide sequence ID" value="XM_001030630.2"/>
</dbReference>
<evidence type="ECO:0000256" key="3">
    <source>
        <dbReference type="ARBA" id="ARBA00022989"/>
    </source>
</evidence>
<evidence type="ECO:0000256" key="6">
    <source>
        <dbReference type="SAM" id="Phobius"/>
    </source>
</evidence>
<dbReference type="HOGENOM" id="CLU_515369_0_0_1"/>
<evidence type="ECO:0000259" key="7">
    <source>
        <dbReference type="Pfam" id="PF08016"/>
    </source>
</evidence>
<feature type="transmembrane region" description="Helical" evidence="6">
    <location>
        <begin position="725"/>
        <end position="742"/>
    </location>
</feature>
<dbReference type="EMBL" id="GG662530">
    <property type="protein sequence ID" value="EAR82967.2"/>
    <property type="molecule type" value="Genomic_DNA"/>
</dbReference>
<dbReference type="GeneID" id="7842166"/>
<organism evidence="8 9">
    <name type="scientific">Tetrahymena thermophila (strain SB210)</name>
    <dbReference type="NCBI Taxonomy" id="312017"/>
    <lineage>
        <taxon>Eukaryota</taxon>
        <taxon>Sar</taxon>
        <taxon>Alveolata</taxon>
        <taxon>Ciliophora</taxon>
        <taxon>Intramacronucleata</taxon>
        <taxon>Oligohymenophorea</taxon>
        <taxon>Hymenostomatida</taxon>
        <taxon>Tetrahymenina</taxon>
        <taxon>Tetrahymenidae</taxon>
        <taxon>Tetrahymena</taxon>
    </lineage>
</organism>
<dbReference type="InParanoid" id="Q22CG2"/>
<accession>Q22CG2</accession>
<evidence type="ECO:0000256" key="1">
    <source>
        <dbReference type="ARBA" id="ARBA00004141"/>
    </source>
</evidence>
<proteinExistence type="predicted"/>
<keyword evidence="4 6" id="KW-0472">Membrane</keyword>
<evidence type="ECO:0000256" key="2">
    <source>
        <dbReference type="ARBA" id="ARBA00022692"/>
    </source>
</evidence>
<name>Q22CG2_TETTS</name>
<dbReference type="STRING" id="312017.Q22CG2"/>
<keyword evidence="3 6" id="KW-1133">Transmembrane helix</keyword>
<dbReference type="InterPro" id="IPR013122">
    <property type="entry name" value="PKD1_2_channel"/>
</dbReference>
<evidence type="ECO:0000256" key="4">
    <source>
        <dbReference type="ARBA" id="ARBA00023136"/>
    </source>
</evidence>
<protein>
    <submittedName>
        <fullName evidence="8">Polycystin cation channel protein</fullName>
    </submittedName>
</protein>
<evidence type="ECO:0000313" key="9">
    <source>
        <dbReference type="Proteomes" id="UP000009168"/>
    </source>
</evidence>
<dbReference type="KEGG" id="tet:TTHERM_01044570"/>
<feature type="transmembrane region" description="Helical" evidence="6">
    <location>
        <begin position="660"/>
        <end position="680"/>
    </location>
</feature>
<reference evidence="9" key="1">
    <citation type="journal article" date="2006" name="PLoS Biol.">
        <title>Macronuclear genome sequence of the ciliate Tetrahymena thermophila, a model eukaryote.</title>
        <authorList>
            <person name="Eisen J.A."/>
            <person name="Coyne R.S."/>
            <person name="Wu M."/>
            <person name="Wu D."/>
            <person name="Thiagarajan M."/>
            <person name="Wortman J.R."/>
            <person name="Badger J.H."/>
            <person name="Ren Q."/>
            <person name="Amedeo P."/>
            <person name="Jones K.M."/>
            <person name="Tallon L.J."/>
            <person name="Delcher A.L."/>
            <person name="Salzberg S.L."/>
            <person name="Silva J.C."/>
            <person name="Haas B.J."/>
            <person name="Majoros W.H."/>
            <person name="Farzad M."/>
            <person name="Carlton J.M."/>
            <person name="Smith R.K. Jr."/>
            <person name="Garg J."/>
            <person name="Pearlman R.E."/>
            <person name="Karrer K.M."/>
            <person name="Sun L."/>
            <person name="Manning G."/>
            <person name="Elde N.C."/>
            <person name="Turkewitz A.P."/>
            <person name="Asai D.J."/>
            <person name="Wilkes D.E."/>
            <person name="Wang Y."/>
            <person name="Cai H."/>
            <person name="Collins K."/>
            <person name="Stewart B.A."/>
            <person name="Lee S.R."/>
            <person name="Wilamowska K."/>
            <person name="Weinberg Z."/>
            <person name="Ruzzo W.L."/>
            <person name="Wloga D."/>
            <person name="Gaertig J."/>
            <person name="Frankel J."/>
            <person name="Tsao C.-C."/>
            <person name="Gorovsky M.A."/>
            <person name="Keeling P.J."/>
            <person name="Waller R.F."/>
            <person name="Patron N.J."/>
            <person name="Cherry J.M."/>
            <person name="Stover N.A."/>
            <person name="Krieger C.J."/>
            <person name="del Toro C."/>
            <person name="Ryder H.F."/>
            <person name="Williamson S.C."/>
            <person name="Barbeau R.A."/>
            <person name="Hamilton E.P."/>
            <person name="Orias E."/>
        </authorList>
    </citation>
    <scope>NUCLEOTIDE SEQUENCE [LARGE SCALE GENOMIC DNA]</scope>
    <source>
        <strain evidence="9">SB210</strain>
    </source>
</reference>
<feature type="coiled-coil region" evidence="5">
    <location>
        <begin position="6"/>
        <end position="90"/>
    </location>
</feature>
<keyword evidence="5" id="KW-0175">Coiled coil</keyword>
<dbReference type="Proteomes" id="UP000009168">
    <property type="component" value="Unassembled WGS sequence"/>
</dbReference>
<feature type="domain" description="Polycystin cation channel PKD1/PKD2" evidence="7">
    <location>
        <begin position="561"/>
        <end position="786"/>
    </location>
</feature>
<dbReference type="GO" id="GO:0016020">
    <property type="term" value="C:membrane"/>
    <property type="evidence" value="ECO:0007669"/>
    <property type="project" value="UniProtKB-SubCell"/>
</dbReference>
<keyword evidence="9" id="KW-1185">Reference proteome</keyword>
<comment type="subcellular location">
    <subcellularLocation>
        <location evidence="1">Membrane</location>
        <topology evidence="1">Multi-pass membrane protein</topology>
    </subcellularLocation>
</comment>
<feature type="transmembrane region" description="Helical" evidence="6">
    <location>
        <begin position="603"/>
        <end position="625"/>
    </location>
</feature>
<keyword evidence="2 6" id="KW-0812">Transmembrane</keyword>
<evidence type="ECO:0000256" key="5">
    <source>
        <dbReference type="SAM" id="Coils"/>
    </source>
</evidence>
<feature type="transmembrane region" description="Helical" evidence="6">
    <location>
        <begin position="692"/>
        <end position="713"/>
    </location>
</feature>
<feature type="transmembrane region" description="Helical" evidence="6">
    <location>
        <begin position="754"/>
        <end position="777"/>
    </location>
</feature>
<gene>
    <name evidence="8" type="ORF">TTHERM_01044570</name>
</gene>
<feature type="transmembrane region" description="Helical" evidence="6">
    <location>
        <begin position="555"/>
        <end position="577"/>
    </location>
</feature>
<evidence type="ECO:0000313" key="8">
    <source>
        <dbReference type="EMBL" id="EAR82967.2"/>
    </source>
</evidence>
<dbReference type="InterPro" id="IPR051223">
    <property type="entry name" value="Polycystin"/>
</dbReference>
<dbReference type="PANTHER" id="PTHR10877:SF183">
    <property type="entry name" value="AT14535P-RELATED"/>
    <property type="match status" value="1"/>
</dbReference>
<sequence length="835" mass="97293">MAEDNKPNLEREIKNLTDQIDIKRKNLDTLTKEFGELEQEIEILYHSIFQKNTEIQAIEDDEKDQFKDNAARLQFELDVKKEQLDQLIKTKLQKTSEKSRMLVQEFYLNKYKIHSEKLLSQQVKLEVQSVKIMYLKQDPSEYLEKQSRNSTTIQFVVQTFSINKKTLIKDLFDQAIDYFQISISKKEDHVLTDTYFNDLSLLYSSPAEAYFSSLKEQCMYAELYLKPKYQAQSVLLDKQQESIQLGDGVSNLQTTTDTERKNLLTIFSNFEKVFNGIQLYSTQAKNDYNMMLLQKVKNRFWLNMFHMALYITIISAIVSRLSLSLNSNVFDIKENSKYFLETFSDISQPVQDNQFFQKCLNGFSRSYKYLNTTIGSPPATQLSPIFSSIVSLGTVRIVLKKTKQKVCNQFDDYYQMTDDELSQYQCSESIITSSTEETKTINGLKWTSEEENGIDSVDGFFGTYSGGGYKIDFNPYILDLQTYMNTVNQMESYVDYQTKAAIIYGAFYDISNKYFMSVYYKVDLTSGGIFIEGQDVQYFQLYYPDQMDSKHKTGFNISIASIVLMSLIFVISIFVNIDRTYQTYKLDKEHKLGLSKRELYQKLFSFQLIAELGILIVVILSHIYIYSTPNMSFEQIIQTQHPDFINIHKYGYMQQVGNQLLALSIILLVLFLCINLPLNFELQNFQRMIQNSLGPLIVIVILIFTLICSIALILQRVFGPYMVEFTLYGSSFCETIFTYFFGDYVIQQQMWQKNLVLSLVLVAIVFLSIFYGSVALFNSVLFEKYRLVSTKLQFNEQQIDVAEELNEKLKNIKSFSCWKCFKKSDQKSQKKPNKK</sequence>
<dbReference type="PANTHER" id="PTHR10877">
    <property type="entry name" value="POLYCYSTIN FAMILY MEMBER"/>
    <property type="match status" value="1"/>
</dbReference>